<feature type="transmembrane region" description="Helical" evidence="20">
    <location>
        <begin position="52"/>
        <end position="72"/>
    </location>
</feature>
<comment type="similarity">
    <text evidence="5 18">Belongs to the CDS family.</text>
</comment>
<feature type="transmembrane region" description="Helical" evidence="20">
    <location>
        <begin position="103"/>
        <end position="120"/>
    </location>
</feature>
<evidence type="ECO:0000313" key="21">
    <source>
        <dbReference type="EMBL" id="UQN15407.1"/>
    </source>
</evidence>
<feature type="transmembrane region" description="Helical" evidence="20">
    <location>
        <begin position="195"/>
        <end position="215"/>
    </location>
</feature>
<dbReference type="PROSITE" id="PS01315">
    <property type="entry name" value="CDS"/>
    <property type="match status" value="1"/>
</dbReference>
<evidence type="ECO:0000256" key="11">
    <source>
        <dbReference type="ARBA" id="ARBA00022692"/>
    </source>
</evidence>
<evidence type="ECO:0000256" key="5">
    <source>
        <dbReference type="ARBA" id="ARBA00010185"/>
    </source>
</evidence>
<evidence type="ECO:0000256" key="18">
    <source>
        <dbReference type="RuleBase" id="RU003938"/>
    </source>
</evidence>
<keyword evidence="12 18" id="KW-0548">Nucleotidyltransferase</keyword>
<evidence type="ECO:0000256" key="17">
    <source>
        <dbReference type="ARBA" id="ARBA00023264"/>
    </source>
</evidence>
<name>A0ABY4MY98_9MICO</name>
<proteinExistence type="inferred from homology"/>
<dbReference type="Pfam" id="PF01148">
    <property type="entry name" value="CTP_transf_1"/>
    <property type="match status" value="1"/>
</dbReference>
<evidence type="ECO:0000256" key="2">
    <source>
        <dbReference type="ARBA" id="ARBA00004651"/>
    </source>
</evidence>
<keyword evidence="8" id="KW-1003">Cell membrane</keyword>
<keyword evidence="11 18" id="KW-0812">Transmembrane</keyword>
<comment type="pathway">
    <text evidence="4">Lipid metabolism.</text>
</comment>
<feature type="transmembrane region" description="Helical" evidence="20">
    <location>
        <begin position="236"/>
        <end position="257"/>
    </location>
</feature>
<feature type="transmembrane region" description="Helical" evidence="20">
    <location>
        <begin position="78"/>
        <end position="96"/>
    </location>
</feature>
<evidence type="ECO:0000256" key="16">
    <source>
        <dbReference type="ARBA" id="ARBA00023209"/>
    </source>
</evidence>
<accession>A0ABY4MY98</accession>
<keyword evidence="10 18" id="KW-0808">Transferase</keyword>
<evidence type="ECO:0000256" key="13">
    <source>
        <dbReference type="ARBA" id="ARBA00022989"/>
    </source>
</evidence>
<reference evidence="21" key="1">
    <citation type="submission" date="2022-05" db="EMBL/GenBank/DDBJ databases">
        <title>Complete genome sequence of toluene-degrading Gulosibacter sediminis strain ACHW.36C.</title>
        <authorList>
            <person name="Wai A.C."/>
            <person name="Lai G.K."/>
            <person name="Griffin S.D."/>
            <person name="Leung F.C."/>
        </authorList>
    </citation>
    <scope>NUCLEOTIDE SEQUENCE [LARGE SCALE GENOMIC DNA]</scope>
    <source>
        <strain evidence="21">ACHW.36C</strain>
    </source>
</reference>
<evidence type="ECO:0000256" key="3">
    <source>
        <dbReference type="ARBA" id="ARBA00005119"/>
    </source>
</evidence>
<feature type="transmembrane region" description="Helical" evidence="20">
    <location>
        <begin position="165"/>
        <end position="189"/>
    </location>
</feature>
<keyword evidence="9" id="KW-0444">Lipid biosynthesis</keyword>
<comment type="subcellular location">
    <subcellularLocation>
        <location evidence="2">Cell membrane</location>
        <topology evidence="2">Multi-pass membrane protein</topology>
    </subcellularLocation>
</comment>
<evidence type="ECO:0000256" key="1">
    <source>
        <dbReference type="ARBA" id="ARBA00001698"/>
    </source>
</evidence>
<feature type="transmembrane region" description="Helical" evidence="20">
    <location>
        <begin position="126"/>
        <end position="144"/>
    </location>
</feature>
<feature type="compositionally biased region" description="Basic and acidic residues" evidence="19">
    <location>
        <begin position="1"/>
        <end position="13"/>
    </location>
</feature>
<evidence type="ECO:0000256" key="4">
    <source>
        <dbReference type="ARBA" id="ARBA00005189"/>
    </source>
</evidence>
<keyword evidence="15 20" id="KW-0472">Membrane</keyword>
<evidence type="ECO:0000256" key="7">
    <source>
        <dbReference type="ARBA" id="ARBA00019373"/>
    </source>
</evidence>
<keyword evidence="16" id="KW-0594">Phospholipid biosynthesis</keyword>
<keyword evidence="14" id="KW-0443">Lipid metabolism</keyword>
<gene>
    <name evidence="21" type="ORF">M3M28_02765</name>
</gene>
<feature type="region of interest" description="Disordered" evidence="19">
    <location>
        <begin position="1"/>
        <end position="22"/>
    </location>
</feature>
<evidence type="ECO:0000256" key="19">
    <source>
        <dbReference type="SAM" id="MobiDB-lite"/>
    </source>
</evidence>
<evidence type="ECO:0000256" key="6">
    <source>
        <dbReference type="ARBA" id="ARBA00012487"/>
    </source>
</evidence>
<keyword evidence="17" id="KW-1208">Phospholipid metabolism</keyword>
<evidence type="ECO:0000256" key="12">
    <source>
        <dbReference type="ARBA" id="ARBA00022695"/>
    </source>
</evidence>
<evidence type="ECO:0000256" key="20">
    <source>
        <dbReference type="SAM" id="Phobius"/>
    </source>
</evidence>
<dbReference type="InterPro" id="IPR000374">
    <property type="entry name" value="PC_trans"/>
</dbReference>
<dbReference type="EMBL" id="CP097160">
    <property type="protein sequence ID" value="UQN15407.1"/>
    <property type="molecule type" value="Genomic_DNA"/>
</dbReference>
<dbReference type="GO" id="GO:0016779">
    <property type="term" value="F:nucleotidyltransferase activity"/>
    <property type="evidence" value="ECO:0007669"/>
    <property type="project" value="UniProtKB-KW"/>
</dbReference>
<dbReference type="EC" id="2.7.7.41" evidence="6 18"/>
<evidence type="ECO:0000256" key="9">
    <source>
        <dbReference type="ARBA" id="ARBA00022516"/>
    </source>
</evidence>
<sequence>MPTPPSEHEDGRDAQPGATPPASRSLEIEAARIRRQVRRINDQVNERSGRNLLSAIGIAVVLIAAVLLSLLIDKRLFIPLGMAIAVLVVMELTIAMRRVGRRVPRVPSAIVALATVPIAYFFPPSAFWVAFLVGVMFVVGWRLVEAGIHRLQRGRIVTSKRQLAIDASSTAFVHFYVTFLASFTVMLLSQPLGEYWVLSFIAVVVAVDTGAYAAGLQWGRTKLAPRISPGKTWEGIAGGVVLGTLIAIAACVLLLGLPWWFGIIMGVTLTVTGVCGDLTESMIKRDLGVKDMSNWLPGHGGFFDRVDSMIPSGAMAFALYFWSTPLMEFAQRLG</sequence>
<keyword evidence="13 20" id="KW-1133">Transmembrane helix</keyword>
<protein>
    <recommendedName>
        <fullName evidence="7 18">Phosphatidate cytidylyltransferase</fullName>
        <ecNumber evidence="6 18">2.7.7.41</ecNumber>
    </recommendedName>
</protein>
<evidence type="ECO:0000256" key="14">
    <source>
        <dbReference type="ARBA" id="ARBA00023098"/>
    </source>
</evidence>
<comment type="catalytic activity">
    <reaction evidence="1 18">
        <text>a 1,2-diacyl-sn-glycero-3-phosphate + CTP + H(+) = a CDP-1,2-diacyl-sn-glycerol + diphosphate</text>
        <dbReference type="Rhea" id="RHEA:16229"/>
        <dbReference type="ChEBI" id="CHEBI:15378"/>
        <dbReference type="ChEBI" id="CHEBI:33019"/>
        <dbReference type="ChEBI" id="CHEBI:37563"/>
        <dbReference type="ChEBI" id="CHEBI:58332"/>
        <dbReference type="ChEBI" id="CHEBI:58608"/>
        <dbReference type="EC" id="2.7.7.41"/>
    </reaction>
</comment>
<evidence type="ECO:0000256" key="8">
    <source>
        <dbReference type="ARBA" id="ARBA00022475"/>
    </source>
</evidence>
<organism evidence="21">
    <name type="scientific">Gulosibacter sediminis</name>
    <dbReference type="NCBI Taxonomy" id="1729695"/>
    <lineage>
        <taxon>Bacteria</taxon>
        <taxon>Bacillati</taxon>
        <taxon>Actinomycetota</taxon>
        <taxon>Actinomycetes</taxon>
        <taxon>Micrococcales</taxon>
        <taxon>Microbacteriaceae</taxon>
        <taxon>Gulosibacter</taxon>
    </lineage>
</organism>
<comment type="pathway">
    <text evidence="3 18">Phospholipid metabolism; CDP-diacylglycerol biosynthesis; CDP-diacylglycerol from sn-glycerol 3-phosphate: step 3/3.</text>
</comment>
<dbReference type="PANTHER" id="PTHR46382:SF1">
    <property type="entry name" value="PHOSPHATIDATE CYTIDYLYLTRANSFERASE"/>
    <property type="match status" value="1"/>
</dbReference>
<dbReference type="PANTHER" id="PTHR46382">
    <property type="entry name" value="PHOSPHATIDATE CYTIDYLYLTRANSFERASE"/>
    <property type="match status" value="1"/>
</dbReference>
<evidence type="ECO:0000256" key="10">
    <source>
        <dbReference type="ARBA" id="ARBA00022679"/>
    </source>
</evidence>
<evidence type="ECO:0000256" key="15">
    <source>
        <dbReference type="ARBA" id="ARBA00023136"/>
    </source>
</evidence>